<dbReference type="Pfam" id="PF03664">
    <property type="entry name" value="Glyco_hydro_62"/>
    <property type="match status" value="1"/>
</dbReference>
<dbReference type="EMBL" id="JAVRFD010000035">
    <property type="protein sequence ID" value="MDT0549570.1"/>
    <property type="molecule type" value="Genomic_DNA"/>
</dbReference>
<keyword evidence="7" id="KW-0326">Glycosidase</keyword>
<organism evidence="9 10">
    <name type="scientific">Streptomyces lonegramiae</name>
    <dbReference type="NCBI Taxonomy" id="3075524"/>
    <lineage>
        <taxon>Bacteria</taxon>
        <taxon>Bacillati</taxon>
        <taxon>Actinomycetota</taxon>
        <taxon>Actinomycetes</taxon>
        <taxon>Kitasatosporales</taxon>
        <taxon>Streptomycetaceae</taxon>
        <taxon>Streptomyces</taxon>
    </lineage>
</organism>
<reference evidence="9" key="1">
    <citation type="submission" date="2024-05" db="EMBL/GenBank/DDBJ databases">
        <title>30 novel species of actinomycetes from the DSMZ collection.</title>
        <authorList>
            <person name="Nouioui I."/>
        </authorList>
    </citation>
    <scope>NUCLEOTIDE SEQUENCE</scope>
    <source>
        <strain evidence="9">DSM 41529</strain>
    </source>
</reference>
<keyword evidence="4" id="KW-0964">Secreted</keyword>
<keyword evidence="10" id="KW-1185">Reference proteome</keyword>
<keyword evidence="6 9" id="KW-0378">Hydrolase</keyword>
<feature type="region of interest" description="Disordered" evidence="8">
    <location>
        <begin position="133"/>
        <end position="163"/>
    </location>
</feature>
<evidence type="ECO:0000313" key="9">
    <source>
        <dbReference type="EMBL" id="MDT0549570.1"/>
    </source>
</evidence>
<evidence type="ECO:0000256" key="8">
    <source>
        <dbReference type="SAM" id="MobiDB-lite"/>
    </source>
</evidence>
<keyword evidence="5" id="KW-0732">Signal</keyword>
<dbReference type="InterPro" id="IPR023296">
    <property type="entry name" value="Glyco_hydro_beta-prop_sf"/>
</dbReference>
<evidence type="ECO:0000313" key="10">
    <source>
        <dbReference type="Proteomes" id="UP001180754"/>
    </source>
</evidence>
<dbReference type="GO" id="GO:0016787">
    <property type="term" value="F:hydrolase activity"/>
    <property type="evidence" value="ECO:0007669"/>
    <property type="project" value="UniProtKB-KW"/>
</dbReference>
<accession>A0ABU2XVL5</accession>
<evidence type="ECO:0000256" key="6">
    <source>
        <dbReference type="ARBA" id="ARBA00022801"/>
    </source>
</evidence>
<sequence length="163" mass="17284">MTTANKWGGLNGQWQPLAAGESNPFARANNVGFPSGAWTKDISHGELIRTGNERPGPSFMGPGTELTARPHEINTAGPTTLMHRVCAARLTPTPTRSHQCQCDGVPYWASARQRRRALACPCSAAARPPAPCWHPGCPHRGRRPPRSSPSVCASSTGPAATAN</sequence>
<dbReference type="Proteomes" id="UP001180754">
    <property type="component" value="Unassembled WGS sequence"/>
</dbReference>
<evidence type="ECO:0000256" key="3">
    <source>
        <dbReference type="ARBA" id="ARBA00012670"/>
    </source>
</evidence>
<gene>
    <name evidence="9" type="ORF">RND15_44000</name>
</gene>
<comment type="catalytic activity">
    <reaction evidence="1">
        <text>Hydrolysis of terminal non-reducing alpha-L-arabinofuranoside residues in alpha-L-arabinosides.</text>
        <dbReference type="EC" id="3.2.1.55"/>
    </reaction>
</comment>
<dbReference type="Gene3D" id="2.115.10.20">
    <property type="entry name" value="Glycosyl hydrolase domain, family 43"/>
    <property type="match status" value="1"/>
</dbReference>
<proteinExistence type="predicted"/>
<name>A0ABU2XVL5_9ACTN</name>
<comment type="caution">
    <text evidence="9">The sequence shown here is derived from an EMBL/GenBank/DDBJ whole genome shotgun (WGS) entry which is preliminary data.</text>
</comment>
<dbReference type="InterPro" id="IPR005193">
    <property type="entry name" value="GH62_arabinosidase"/>
</dbReference>
<comment type="subcellular location">
    <subcellularLocation>
        <location evidence="2">Secreted</location>
    </subcellularLocation>
</comment>
<dbReference type="EC" id="3.2.1.55" evidence="3"/>
<evidence type="ECO:0000256" key="1">
    <source>
        <dbReference type="ARBA" id="ARBA00001462"/>
    </source>
</evidence>
<evidence type="ECO:0000256" key="2">
    <source>
        <dbReference type="ARBA" id="ARBA00004613"/>
    </source>
</evidence>
<protein>
    <recommendedName>
        <fullName evidence="3">non-reducing end alpha-L-arabinofuranosidase</fullName>
        <ecNumber evidence="3">3.2.1.55</ecNumber>
    </recommendedName>
</protein>
<evidence type="ECO:0000256" key="5">
    <source>
        <dbReference type="ARBA" id="ARBA00022729"/>
    </source>
</evidence>
<evidence type="ECO:0000256" key="4">
    <source>
        <dbReference type="ARBA" id="ARBA00022525"/>
    </source>
</evidence>
<evidence type="ECO:0000256" key="7">
    <source>
        <dbReference type="ARBA" id="ARBA00023295"/>
    </source>
</evidence>